<keyword evidence="5" id="KW-1185">Reference proteome</keyword>
<dbReference type="InterPro" id="IPR038277">
    <property type="entry name" value="UreF_sf"/>
</dbReference>
<dbReference type="Pfam" id="PF01730">
    <property type="entry name" value="UreF"/>
    <property type="match status" value="1"/>
</dbReference>
<comment type="function">
    <text evidence="3">Required for maturation of urease via the functional incorporation of the urease nickel metallocenter.</text>
</comment>
<dbReference type="PIRSF" id="PIRSF009467">
    <property type="entry name" value="Ureas_acces_UreF"/>
    <property type="match status" value="1"/>
</dbReference>
<evidence type="ECO:0000313" key="5">
    <source>
        <dbReference type="Proteomes" id="UP000244912"/>
    </source>
</evidence>
<dbReference type="GO" id="GO:0005737">
    <property type="term" value="C:cytoplasm"/>
    <property type="evidence" value="ECO:0007669"/>
    <property type="project" value="UniProtKB-SubCell"/>
</dbReference>
<dbReference type="OrthoDB" id="9798772at2"/>
<organism evidence="4 5">
    <name type="scientific">Palleronia abyssalis</name>
    <dbReference type="NCBI Taxonomy" id="1501240"/>
    <lineage>
        <taxon>Bacteria</taxon>
        <taxon>Pseudomonadati</taxon>
        <taxon>Pseudomonadota</taxon>
        <taxon>Alphaproteobacteria</taxon>
        <taxon>Rhodobacterales</taxon>
        <taxon>Roseobacteraceae</taxon>
        <taxon>Palleronia</taxon>
    </lineage>
</organism>
<dbReference type="PANTHER" id="PTHR33620:SF1">
    <property type="entry name" value="UREASE ACCESSORY PROTEIN F"/>
    <property type="match status" value="1"/>
</dbReference>
<sequence length="219" mass="23128">MMVTAMGRTPTTMIELTLLSWLSPVFPTGGYAYSGGLETAVAEGRVTDPETLASRIATVIERGALWNDAVLATAAWRGEDVVEPALALAGSAERLRETVDQGRAFRDAAGYWTTPPSLPADTPFPVALGVYARQAAIDVLPMCVTFLHGWASAQTQAAIRLSVMGQDGAARVLAGLQPLIADTGQKAANSTLDGLGGFSPMPEIETLRHETLDGRLFLS</sequence>
<proteinExistence type="inferred from homology"/>
<evidence type="ECO:0000256" key="1">
    <source>
        <dbReference type="ARBA" id="ARBA00022988"/>
    </source>
</evidence>
<dbReference type="Gene3D" id="1.10.4190.10">
    <property type="entry name" value="Urease accessory protein UreF"/>
    <property type="match status" value="1"/>
</dbReference>
<dbReference type="GO" id="GO:0016151">
    <property type="term" value="F:nickel cation binding"/>
    <property type="evidence" value="ECO:0007669"/>
    <property type="project" value="UniProtKB-UniRule"/>
</dbReference>
<dbReference type="Proteomes" id="UP000244912">
    <property type="component" value="Unassembled WGS sequence"/>
</dbReference>
<comment type="subcellular location">
    <subcellularLocation>
        <location evidence="3">Cytoplasm</location>
    </subcellularLocation>
</comment>
<keyword evidence="1 3" id="KW-0996">Nickel insertion</keyword>
<comment type="subunit">
    <text evidence="3">UreD, UreF and UreG form a complex that acts as a GTP-hydrolysis-dependent molecular chaperone, activating the urease apoprotein by helping to assemble the nickel containing metallocenter of UreC. The UreE protein probably delivers the nickel.</text>
</comment>
<evidence type="ECO:0000256" key="3">
    <source>
        <dbReference type="HAMAP-Rule" id="MF_01385"/>
    </source>
</evidence>
<accession>A0A2R8BTJ3</accession>
<dbReference type="PANTHER" id="PTHR33620">
    <property type="entry name" value="UREASE ACCESSORY PROTEIN F"/>
    <property type="match status" value="1"/>
</dbReference>
<evidence type="ECO:0000256" key="2">
    <source>
        <dbReference type="ARBA" id="ARBA00023186"/>
    </source>
</evidence>
<protein>
    <recommendedName>
        <fullName evidence="3">Urease accessory protein UreF</fullName>
    </recommendedName>
</protein>
<gene>
    <name evidence="3 4" type="primary">ureF</name>
    <name evidence="4" type="ORF">PAA8504_01308</name>
</gene>
<keyword evidence="3" id="KW-0963">Cytoplasm</keyword>
<evidence type="ECO:0000313" key="4">
    <source>
        <dbReference type="EMBL" id="SPJ23497.1"/>
    </source>
</evidence>
<dbReference type="HAMAP" id="MF_01385">
    <property type="entry name" value="UreF"/>
    <property type="match status" value="1"/>
</dbReference>
<reference evidence="4 5" key="1">
    <citation type="submission" date="2018-03" db="EMBL/GenBank/DDBJ databases">
        <authorList>
            <person name="Keele B.F."/>
        </authorList>
    </citation>
    <scope>NUCLEOTIDE SEQUENCE [LARGE SCALE GENOMIC DNA]</scope>
    <source>
        <strain evidence="4 5">CECT 8504</strain>
    </source>
</reference>
<dbReference type="RefSeq" id="WP_108893324.1">
    <property type="nucleotide sequence ID" value="NZ_ONZF01000002.1"/>
</dbReference>
<dbReference type="AlphaFoldDB" id="A0A2R8BTJ3"/>
<name>A0A2R8BTJ3_9RHOB</name>
<dbReference type="EMBL" id="ONZF01000002">
    <property type="protein sequence ID" value="SPJ23497.1"/>
    <property type="molecule type" value="Genomic_DNA"/>
</dbReference>
<comment type="similarity">
    <text evidence="3">Belongs to the UreF family.</text>
</comment>
<keyword evidence="2 3" id="KW-0143">Chaperone</keyword>
<dbReference type="InterPro" id="IPR002639">
    <property type="entry name" value="UreF"/>
</dbReference>